<proteinExistence type="predicted"/>
<dbReference type="Gene3D" id="2.120.10.30">
    <property type="entry name" value="TolB, C-terminal domain"/>
    <property type="match status" value="1"/>
</dbReference>
<protein>
    <submittedName>
        <fullName evidence="2">Uncharacterized protein</fullName>
    </submittedName>
</protein>
<name>A0ABQ9E9L9_TEGGR</name>
<feature type="signal peptide" evidence="1">
    <location>
        <begin position="1"/>
        <end position="23"/>
    </location>
</feature>
<sequence>MLQLTATQICVLLLVCNVGWSLGYFVADHDSQTYMYWTDDASPYDHIGRYIRKIRKDDYAAMSWMSSTSSFGSIYSIDVYPPDTQPIHSICLKDNGDCDEFCMPTGTTTRTCYCDGGIGLTYNNFYNSECKASSGKISLFDRNLRLCKWKPNSICHRFELWLISTNYFLRKKIYTIFSIFVNKLYLSFKHT</sequence>
<evidence type="ECO:0000256" key="1">
    <source>
        <dbReference type="SAM" id="SignalP"/>
    </source>
</evidence>
<reference evidence="2 3" key="1">
    <citation type="submission" date="2022-12" db="EMBL/GenBank/DDBJ databases">
        <title>Chromosome-level genome of Tegillarca granosa.</title>
        <authorList>
            <person name="Kim J."/>
        </authorList>
    </citation>
    <scope>NUCLEOTIDE SEQUENCE [LARGE SCALE GENOMIC DNA]</scope>
    <source>
        <strain evidence="2">Teg-2019</strain>
        <tissue evidence="2">Adductor muscle</tissue>
    </source>
</reference>
<evidence type="ECO:0000313" key="3">
    <source>
        <dbReference type="Proteomes" id="UP001217089"/>
    </source>
</evidence>
<comment type="caution">
    <text evidence="2">The sequence shown here is derived from an EMBL/GenBank/DDBJ whole genome shotgun (WGS) entry which is preliminary data.</text>
</comment>
<organism evidence="2 3">
    <name type="scientific">Tegillarca granosa</name>
    <name type="common">Malaysian cockle</name>
    <name type="synonym">Anadara granosa</name>
    <dbReference type="NCBI Taxonomy" id="220873"/>
    <lineage>
        <taxon>Eukaryota</taxon>
        <taxon>Metazoa</taxon>
        <taxon>Spiralia</taxon>
        <taxon>Lophotrochozoa</taxon>
        <taxon>Mollusca</taxon>
        <taxon>Bivalvia</taxon>
        <taxon>Autobranchia</taxon>
        <taxon>Pteriomorphia</taxon>
        <taxon>Arcoida</taxon>
        <taxon>Arcoidea</taxon>
        <taxon>Arcidae</taxon>
        <taxon>Tegillarca</taxon>
    </lineage>
</organism>
<accession>A0ABQ9E9L9</accession>
<feature type="chain" id="PRO_5045278626" evidence="1">
    <location>
        <begin position="24"/>
        <end position="191"/>
    </location>
</feature>
<dbReference type="Proteomes" id="UP001217089">
    <property type="component" value="Unassembled WGS sequence"/>
</dbReference>
<dbReference type="InterPro" id="IPR011042">
    <property type="entry name" value="6-blade_b-propeller_TolB-like"/>
</dbReference>
<dbReference type="EMBL" id="JARBDR010000919">
    <property type="protein sequence ID" value="KAJ8299998.1"/>
    <property type="molecule type" value="Genomic_DNA"/>
</dbReference>
<keyword evidence="3" id="KW-1185">Reference proteome</keyword>
<evidence type="ECO:0000313" key="2">
    <source>
        <dbReference type="EMBL" id="KAJ8299998.1"/>
    </source>
</evidence>
<keyword evidence="1" id="KW-0732">Signal</keyword>
<gene>
    <name evidence="2" type="ORF">KUTeg_021517</name>
</gene>